<keyword evidence="4" id="KW-0238">DNA-binding</keyword>
<comment type="catalytic activity">
    <reaction evidence="6">
        <text>Couples ATP hydrolysis with the unwinding of duplex DNA by translocating in the 3'-5' direction.</text>
        <dbReference type="EC" id="5.6.2.4"/>
    </reaction>
</comment>
<evidence type="ECO:0000313" key="11">
    <source>
        <dbReference type="Proteomes" id="UP001218218"/>
    </source>
</evidence>
<dbReference type="Pfam" id="PF00270">
    <property type="entry name" value="DEAD"/>
    <property type="match status" value="1"/>
</dbReference>
<dbReference type="InterPro" id="IPR011545">
    <property type="entry name" value="DEAD/DEAH_box_helicase_dom"/>
</dbReference>
<comment type="caution">
    <text evidence="10">The sequence shown here is derived from an EMBL/GenBank/DDBJ whole genome shotgun (WGS) entry which is preliminary data.</text>
</comment>
<proteinExistence type="inferred from homology"/>
<keyword evidence="11" id="KW-1185">Reference proteome</keyword>
<evidence type="ECO:0000259" key="9">
    <source>
        <dbReference type="PROSITE" id="PS51194"/>
    </source>
</evidence>
<dbReference type="Pfam" id="PF00271">
    <property type="entry name" value="Helicase_C"/>
    <property type="match status" value="1"/>
</dbReference>
<evidence type="ECO:0000256" key="6">
    <source>
        <dbReference type="ARBA" id="ARBA00034617"/>
    </source>
</evidence>
<evidence type="ECO:0000256" key="1">
    <source>
        <dbReference type="ARBA" id="ARBA00005446"/>
    </source>
</evidence>
<dbReference type="SUPFAM" id="SSF52540">
    <property type="entry name" value="P-loop containing nucleoside triphosphate hydrolases"/>
    <property type="match status" value="1"/>
</dbReference>
<name>A0AAD6ZGJ0_9AGAR</name>
<accession>A0AAD6ZGJ0</accession>
<protein>
    <recommendedName>
        <fullName evidence="7">DNA 3'-5' helicase</fullName>
        <ecNumber evidence="7">5.6.2.4</ecNumber>
    </recommendedName>
</protein>
<reference evidence="10" key="1">
    <citation type="submission" date="2023-03" db="EMBL/GenBank/DDBJ databases">
        <title>Massive genome expansion in bonnet fungi (Mycena s.s.) driven by repeated elements and novel gene families across ecological guilds.</title>
        <authorList>
            <consortium name="Lawrence Berkeley National Laboratory"/>
            <person name="Harder C.B."/>
            <person name="Miyauchi S."/>
            <person name="Viragh M."/>
            <person name="Kuo A."/>
            <person name="Thoen E."/>
            <person name="Andreopoulos B."/>
            <person name="Lu D."/>
            <person name="Skrede I."/>
            <person name="Drula E."/>
            <person name="Henrissat B."/>
            <person name="Morin E."/>
            <person name="Kohler A."/>
            <person name="Barry K."/>
            <person name="LaButti K."/>
            <person name="Morin E."/>
            <person name="Salamov A."/>
            <person name="Lipzen A."/>
            <person name="Mereny Z."/>
            <person name="Hegedus B."/>
            <person name="Baldrian P."/>
            <person name="Stursova M."/>
            <person name="Weitz H."/>
            <person name="Taylor A."/>
            <person name="Grigoriev I.V."/>
            <person name="Nagy L.G."/>
            <person name="Martin F."/>
            <person name="Kauserud H."/>
        </authorList>
    </citation>
    <scope>NUCLEOTIDE SEQUENCE</scope>
    <source>
        <strain evidence="10">CBHHK002</strain>
    </source>
</reference>
<dbReference type="PANTHER" id="PTHR13710:SF105">
    <property type="entry name" value="ATP-DEPENDENT DNA HELICASE Q1"/>
    <property type="match status" value="1"/>
</dbReference>
<evidence type="ECO:0000256" key="7">
    <source>
        <dbReference type="ARBA" id="ARBA00034808"/>
    </source>
</evidence>
<keyword evidence="5" id="KW-0413">Isomerase</keyword>
<evidence type="ECO:0000256" key="8">
    <source>
        <dbReference type="SAM" id="MobiDB-lite"/>
    </source>
</evidence>
<dbReference type="GO" id="GO:0009378">
    <property type="term" value="F:four-way junction helicase activity"/>
    <property type="evidence" value="ECO:0007669"/>
    <property type="project" value="TreeGrafter"/>
</dbReference>
<sequence length="688" mass="77271">MARYRWQDPPGRKTIETIVKQQIPQWKEGLRAHQLETIMLVLDGEDVLCCCATGIVVTPTKGLASNIVQFFPSYGYFSDQFQVLELSKLDVPAFAWCHETVTEARKTGRKLVAEITECKTFNIICVDPEHLRERVWREITDSDTFRANIVFGCTDEAHLINDWVRFRPHFKNIGTLFRGWFPPGTSVIALSATLHPGPATRSVCETLGFSGDKFHILRLSNERPNIQFIMKPLEHGLGSTEFPQLLEYLNSGRKGVVHCRTIDTVFRVSVYLWNALPPGSARLRRVKTYHSLRTAKDNEEILRLLDEDPMCQVVVSTVAFTNGLNAKSLLDSNSLGFPDTVDQMWQEKGRMGRDPDSSARGIVFYQPSDLLNAQRQLSDVPNAPKVTSKSGCLKKPPPPMEVAKALILTETKCYDAAMNRIYQNPPREITFLDCLTAKRSHPCSLCATRGEISLDFPTPPLPTGITLPVFTPIVAQADSDSLPKKSKLKKKEREAAEPRLIAFGEMIRLAQYRLVTNQSCPKSSYFPSRILKTLLDKLLLFDKIEMLDAAVHSWPFYAEYKHSLFELVRQLRSGFLAQCETATNAKARATCRAKKGLPDSEPEDEEAMESSDDSGVEEDLIHHPPSSPIPPPAKRKKSALVETTNQPRSSVSKTAPSKPRTARKPLEKLAEVAASFCPAYNTSRRTRK</sequence>
<dbReference type="GO" id="GO:0003677">
    <property type="term" value="F:DNA binding"/>
    <property type="evidence" value="ECO:0007669"/>
    <property type="project" value="UniProtKB-KW"/>
</dbReference>
<dbReference type="InterPro" id="IPR001650">
    <property type="entry name" value="Helicase_C-like"/>
</dbReference>
<dbReference type="GO" id="GO:0043138">
    <property type="term" value="F:3'-5' DNA helicase activity"/>
    <property type="evidence" value="ECO:0007669"/>
    <property type="project" value="UniProtKB-EC"/>
</dbReference>
<evidence type="ECO:0000256" key="5">
    <source>
        <dbReference type="ARBA" id="ARBA00023235"/>
    </source>
</evidence>
<gene>
    <name evidence="10" type="ORF">DFH08DRAFT_1030567</name>
</gene>
<organism evidence="10 11">
    <name type="scientific">Mycena albidolilacea</name>
    <dbReference type="NCBI Taxonomy" id="1033008"/>
    <lineage>
        <taxon>Eukaryota</taxon>
        <taxon>Fungi</taxon>
        <taxon>Dikarya</taxon>
        <taxon>Basidiomycota</taxon>
        <taxon>Agaricomycotina</taxon>
        <taxon>Agaricomycetes</taxon>
        <taxon>Agaricomycetidae</taxon>
        <taxon>Agaricales</taxon>
        <taxon>Marasmiineae</taxon>
        <taxon>Mycenaceae</taxon>
        <taxon>Mycena</taxon>
    </lineage>
</organism>
<feature type="region of interest" description="Disordered" evidence="8">
    <location>
        <begin position="590"/>
        <end position="667"/>
    </location>
</feature>
<dbReference type="Proteomes" id="UP001218218">
    <property type="component" value="Unassembled WGS sequence"/>
</dbReference>
<feature type="domain" description="Helicase C-terminal" evidence="9">
    <location>
        <begin position="241"/>
        <end position="403"/>
    </location>
</feature>
<comment type="similarity">
    <text evidence="1">Belongs to the helicase family. RecQ subfamily.</text>
</comment>
<dbReference type="EMBL" id="JARIHO010000049">
    <property type="protein sequence ID" value="KAJ7321911.1"/>
    <property type="molecule type" value="Genomic_DNA"/>
</dbReference>
<dbReference type="GO" id="GO:0000724">
    <property type="term" value="P:double-strand break repair via homologous recombination"/>
    <property type="evidence" value="ECO:0007669"/>
    <property type="project" value="TreeGrafter"/>
</dbReference>
<dbReference type="PANTHER" id="PTHR13710">
    <property type="entry name" value="DNA HELICASE RECQ FAMILY MEMBER"/>
    <property type="match status" value="1"/>
</dbReference>
<evidence type="ECO:0000256" key="2">
    <source>
        <dbReference type="ARBA" id="ARBA00022741"/>
    </source>
</evidence>
<dbReference type="GO" id="GO:0005737">
    <property type="term" value="C:cytoplasm"/>
    <property type="evidence" value="ECO:0007669"/>
    <property type="project" value="TreeGrafter"/>
</dbReference>
<feature type="compositionally biased region" description="Acidic residues" evidence="8">
    <location>
        <begin position="600"/>
        <end position="618"/>
    </location>
</feature>
<evidence type="ECO:0000256" key="3">
    <source>
        <dbReference type="ARBA" id="ARBA00022840"/>
    </source>
</evidence>
<dbReference type="InterPro" id="IPR027417">
    <property type="entry name" value="P-loop_NTPase"/>
</dbReference>
<dbReference type="PROSITE" id="PS51194">
    <property type="entry name" value="HELICASE_CTER"/>
    <property type="match status" value="1"/>
</dbReference>
<keyword evidence="3" id="KW-0067">ATP-binding</keyword>
<dbReference type="GO" id="GO:0005524">
    <property type="term" value="F:ATP binding"/>
    <property type="evidence" value="ECO:0007669"/>
    <property type="project" value="UniProtKB-KW"/>
</dbReference>
<dbReference type="AlphaFoldDB" id="A0AAD6ZGJ0"/>
<feature type="compositionally biased region" description="Polar residues" evidence="8">
    <location>
        <begin position="641"/>
        <end position="655"/>
    </location>
</feature>
<evidence type="ECO:0000313" key="10">
    <source>
        <dbReference type="EMBL" id="KAJ7321911.1"/>
    </source>
</evidence>
<keyword evidence="2" id="KW-0547">Nucleotide-binding</keyword>
<dbReference type="GO" id="GO:0005694">
    <property type="term" value="C:chromosome"/>
    <property type="evidence" value="ECO:0007669"/>
    <property type="project" value="TreeGrafter"/>
</dbReference>
<evidence type="ECO:0000256" key="4">
    <source>
        <dbReference type="ARBA" id="ARBA00023125"/>
    </source>
</evidence>
<dbReference type="EC" id="5.6.2.4" evidence="7"/>
<dbReference type="Gene3D" id="3.40.50.300">
    <property type="entry name" value="P-loop containing nucleotide triphosphate hydrolases"/>
    <property type="match status" value="2"/>
</dbReference>